<evidence type="ECO:0000259" key="1">
    <source>
        <dbReference type="Pfam" id="PF10551"/>
    </source>
</evidence>
<dbReference type="Pfam" id="PF10551">
    <property type="entry name" value="MULE"/>
    <property type="match status" value="1"/>
</dbReference>
<accession>A0AB40C528</accession>
<name>A0AB40C528_DIOCR</name>
<dbReference type="PANTHER" id="PTHR31973:SF187">
    <property type="entry name" value="MUTATOR TRANSPOSASE MUDRA PROTEIN"/>
    <property type="match status" value="1"/>
</dbReference>
<dbReference type="Proteomes" id="UP001515500">
    <property type="component" value="Chromosome 11"/>
</dbReference>
<protein>
    <submittedName>
        <fullName evidence="3">Uncharacterized protein LOC120271655</fullName>
    </submittedName>
</protein>
<dbReference type="AlphaFoldDB" id="A0AB40C528"/>
<keyword evidence="2" id="KW-1185">Reference proteome</keyword>
<evidence type="ECO:0000313" key="3">
    <source>
        <dbReference type="RefSeq" id="XP_039134263.1"/>
    </source>
</evidence>
<feature type="domain" description="MULE transposase" evidence="1">
    <location>
        <begin position="188"/>
        <end position="244"/>
    </location>
</feature>
<reference evidence="3" key="1">
    <citation type="submission" date="2025-08" db="UniProtKB">
        <authorList>
            <consortium name="RefSeq"/>
        </authorList>
    </citation>
    <scope>IDENTIFICATION</scope>
</reference>
<organism evidence="2 3">
    <name type="scientific">Dioscorea cayennensis subsp. rotundata</name>
    <name type="common">White Guinea yam</name>
    <name type="synonym">Dioscorea rotundata</name>
    <dbReference type="NCBI Taxonomy" id="55577"/>
    <lineage>
        <taxon>Eukaryota</taxon>
        <taxon>Viridiplantae</taxon>
        <taxon>Streptophyta</taxon>
        <taxon>Embryophyta</taxon>
        <taxon>Tracheophyta</taxon>
        <taxon>Spermatophyta</taxon>
        <taxon>Magnoliopsida</taxon>
        <taxon>Liliopsida</taxon>
        <taxon>Dioscoreales</taxon>
        <taxon>Dioscoreaceae</taxon>
        <taxon>Dioscorea</taxon>
    </lineage>
</organism>
<gene>
    <name evidence="3" type="primary">LOC120271655</name>
</gene>
<sequence length="257" mass="29764">MGICLGRNMCTLALEAHVLRVKYLIPDAVRTSSCINSETAFTRMCEVYHMFKKNVVDMLIENINEVTEEHEDRERPSMLRKVIQKLRDRPLYKAVDIQRDMLRDHGVRLPYKQAWRGKKLARGILHRCDKTSYDMLLWYASKVTETNPGSIVLIERDGEQFRWGFLCFHASLDGFKKGCRPMLFLDDDNWTWFISKLGAALYGDDEYHDIITFISDRSKGLVNAVAKVFPSAPHGYCLRHLQANFLKSNSQLGKALR</sequence>
<evidence type="ECO:0000313" key="2">
    <source>
        <dbReference type="Proteomes" id="UP001515500"/>
    </source>
</evidence>
<dbReference type="PANTHER" id="PTHR31973">
    <property type="entry name" value="POLYPROTEIN, PUTATIVE-RELATED"/>
    <property type="match status" value="1"/>
</dbReference>
<proteinExistence type="predicted"/>
<dbReference type="GeneID" id="120271655"/>
<dbReference type="RefSeq" id="XP_039134263.1">
    <property type="nucleotide sequence ID" value="XM_039278329.1"/>
</dbReference>
<dbReference type="InterPro" id="IPR018289">
    <property type="entry name" value="MULE_transposase_dom"/>
</dbReference>